<evidence type="ECO:0000313" key="2">
    <source>
        <dbReference type="Proteomes" id="UP000827517"/>
    </source>
</evidence>
<evidence type="ECO:0000313" key="1">
    <source>
        <dbReference type="EMBL" id="QZA70531.1"/>
    </source>
</evidence>
<proteinExistence type="predicted"/>
<accession>A0AAE8BQ96</accession>
<reference evidence="1" key="1">
    <citation type="submission" date="2021-07" db="EMBL/GenBank/DDBJ databases">
        <authorList>
            <person name="Roth S.J."/>
            <person name="Krukonis G.P."/>
            <person name="Delesalle V.A."/>
        </authorList>
    </citation>
    <scope>NUCLEOTIDE SEQUENCE</scope>
</reference>
<sequence length="152" mass="16967">MLNLFQRLALLFPSADTADTIELACASFGTVRNAVSAQLKTLIGESSALGLEELEEGKIKLSSLHKELKISQTTDLLQINKPITVRLTLIPTNEDMYSLKMSLYLTDPQSSYVIEHHVVDFTVESVDEKRIHKRVERMLSELHRFAAPAIAG</sequence>
<keyword evidence="2" id="KW-1185">Reference proteome</keyword>
<gene>
    <name evidence="1" type="primary">46</name>
    <name evidence="1" type="ORF">AH04_46</name>
</gene>
<organism evidence="1 2">
    <name type="scientific">Erwinia phage AH04</name>
    <dbReference type="NCBI Taxonomy" id="2869569"/>
    <lineage>
        <taxon>Viruses</taxon>
        <taxon>Duplodnaviria</taxon>
        <taxon>Heunggongvirae</taxon>
        <taxon>Uroviricota</taxon>
        <taxon>Caudoviricetes</taxon>
        <taxon>Chimalliviridae</taxon>
        <taxon>Meadowvirus</taxon>
        <taxon>Meadowvirus AH04</taxon>
    </lineage>
</organism>
<protein>
    <submittedName>
        <fullName evidence="1">Uncharacterized protein</fullName>
    </submittedName>
</protein>
<dbReference type="GeneID" id="77943936"/>
<name>A0AAE8BQ96_9CAUD</name>
<dbReference type="KEGG" id="vg:77943936"/>
<dbReference type="RefSeq" id="YP_010667800.1">
    <property type="nucleotide sequence ID" value="NC_070952.1"/>
</dbReference>
<dbReference type="Proteomes" id="UP000827517">
    <property type="component" value="Segment"/>
</dbReference>
<dbReference type="EMBL" id="MZ501267">
    <property type="protein sequence ID" value="QZA70531.1"/>
    <property type="molecule type" value="Genomic_DNA"/>
</dbReference>